<reference evidence="5" key="1">
    <citation type="submission" date="2013-10" db="EMBL/GenBank/DDBJ databases">
        <title>Genomic analysis of the causative agents of coccidiosis in chickens.</title>
        <authorList>
            <person name="Reid A.J."/>
            <person name="Blake D."/>
            <person name="Billington K."/>
            <person name="Browne H."/>
            <person name="Dunn M."/>
            <person name="Hung S."/>
            <person name="Kawahara F."/>
            <person name="Miranda-Saavedra D."/>
            <person name="Mourier T."/>
            <person name="Nagra H."/>
            <person name="Otto T.D."/>
            <person name="Rawlings N."/>
            <person name="Sanchez A."/>
            <person name="Sanders M."/>
            <person name="Subramaniam C."/>
            <person name="Tay Y."/>
            <person name="Dear P."/>
            <person name="Doerig C."/>
            <person name="Gruber A."/>
            <person name="Parkinson J."/>
            <person name="Shirley M."/>
            <person name="Wan K.L."/>
            <person name="Berriman M."/>
            <person name="Tomley F."/>
            <person name="Pain A."/>
        </authorList>
    </citation>
    <scope>NUCLEOTIDE SEQUENCE [LARGE SCALE GENOMIC DNA]</scope>
    <source>
        <strain evidence="5">Houghton</strain>
    </source>
</reference>
<protein>
    <submittedName>
        <fullName evidence="5">Apical membrane antigen, putative</fullName>
    </submittedName>
</protein>
<feature type="region of interest" description="Disordered" evidence="4">
    <location>
        <begin position="627"/>
        <end position="874"/>
    </location>
</feature>
<dbReference type="GO" id="GO:0006139">
    <property type="term" value="P:nucleobase-containing compound metabolic process"/>
    <property type="evidence" value="ECO:0007669"/>
    <property type="project" value="InterPro"/>
</dbReference>
<dbReference type="InterPro" id="IPR027417">
    <property type="entry name" value="P-loop_NTPase"/>
</dbReference>
<keyword evidence="2" id="KW-0547">Nucleotide-binding</keyword>
<sequence length="918" mass="100851">MDENEKEREKEIDDALVLDIVAEPAKIEATFTDLLKHYRLRQLIDPFFIKPDPPERVVPPPNLEEIYARIEQITSFDGPPEGEEWENASKTFPFLPPLPLVLYGDVGNYCPVALRDEKWLLPGKPRLSLQVRQRVYMVFDEEKKYKFTADTRRYLPSLDKCNDANETSTLKVPPPRIAFLGSLGSEVEKRISQLSDEYGLPFLDLRSEFSLALKQQLLRMADEPDGTPDEADSSLWQLLSMNSNNLPEAQTDMLKQMWPGLQEETQQKLCQEALRSVLHPEMGPALIQAGVFTNPLADAATTTEEEGEENGGFNIGSLMDKAGRLPDCVVIFLCTDEVGVSRCLDLEKIDREAEEKKRREAMERKQKRKSRRKPPSDSSADGDSESGAGVEDEGAGAGEGEDELPASERARQEFLRGKAARDAALLECAKSFAMAGVPVLTSFCQRLLRCRAVRLSKYLLSTPMDVDAMRLKDFSEYPVLFRDRVYFPAETEEERRIFCQTPSKFLTGTNPPPKRHLPACVFLGPLNSNRTLIAKQIAEWCGAVYVSPLQLLQEVTAAPAPTSALNKCIVGDLHQGKAAAPCCTCRLIAARLRSQEARQRGFLLDGCGLEGVGVELLMELLHASPHEVTSLSRKHRLEHNSPRSSTSTEVPTSPVGAEWPGPPAEYPQAEATPRPVYSPNQEKLPEQENEGFVSAAGDPAGEQQQPSAAPPPDPPAAEEPESAEATPRPVYSPNPEKLPEQENEGFVSAAGDPAGEQQQPSAAPPPDPAAAEEPESVQGAVGGGEGRHHGPAEVVASIPPLQLDDLRPASADVRGQYPLPLDSGSETPSGGVLSTPAAASGGTSAPSHRQDMHACGREEEGEEETETPMPPLPFPLVDIVFVFDSEHEDLWTEDERLLQEEEPKTPKQQKQKPSEPHI</sequence>
<feature type="region of interest" description="Disordered" evidence="4">
    <location>
        <begin position="892"/>
        <end position="918"/>
    </location>
</feature>
<dbReference type="VEuPathDB" id="ToxoDB:EMH_0069600"/>
<dbReference type="AlphaFoldDB" id="U6K8G0"/>
<dbReference type="GeneID" id="25381486"/>
<feature type="compositionally biased region" description="Low complexity" evidence="4">
    <location>
        <begin position="642"/>
        <end position="654"/>
    </location>
</feature>
<proteinExistence type="predicted"/>
<feature type="compositionally biased region" description="Basic and acidic residues" evidence="4">
    <location>
        <begin position="354"/>
        <end position="364"/>
    </location>
</feature>
<evidence type="ECO:0000256" key="4">
    <source>
        <dbReference type="SAM" id="MobiDB-lite"/>
    </source>
</evidence>
<dbReference type="OrthoDB" id="346649at2759"/>
<keyword evidence="1" id="KW-0808">Transferase</keyword>
<keyword evidence="3" id="KW-0418">Kinase</keyword>
<dbReference type="Proteomes" id="UP000030744">
    <property type="component" value="Unassembled WGS sequence"/>
</dbReference>
<organism evidence="5 6">
    <name type="scientific">Eimeria mitis</name>
    <dbReference type="NCBI Taxonomy" id="44415"/>
    <lineage>
        <taxon>Eukaryota</taxon>
        <taxon>Sar</taxon>
        <taxon>Alveolata</taxon>
        <taxon>Apicomplexa</taxon>
        <taxon>Conoidasida</taxon>
        <taxon>Coccidia</taxon>
        <taxon>Eucoccidiorida</taxon>
        <taxon>Eimeriorina</taxon>
        <taxon>Eimeriidae</taxon>
        <taxon>Eimeria</taxon>
    </lineage>
</organism>
<dbReference type="EMBL" id="HG683558">
    <property type="protein sequence ID" value="CDJ31773.1"/>
    <property type="molecule type" value="Genomic_DNA"/>
</dbReference>
<reference evidence="5" key="2">
    <citation type="submission" date="2013-10" db="EMBL/GenBank/DDBJ databases">
        <authorList>
            <person name="Aslett M."/>
        </authorList>
    </citation>
    <scope>NUCLEOTIDE SEQUENCE [LARGE SCALE GENOMIC DNA]</scope>
    <source>
        <strain evidence="5">Houghton</strain>
    </source>
</reference>
<dbReference type="GO" id="GO:0005524">
    <property type="term" value="F:ATP binding"/>
    <property type="evidence" value="ECO:0007669"/>
    <property type="project" value="InterPro"/>
</dbReference>
<evidence type="ECO:0000256" key="3">
    <source>
        <dbReference type="ARBA" id="ARBA00022777"/>
    </source>
</evidence>
<feature type="compositionally biased region" description="Basic and acidic residues" evidence="4">
    <location>
        <begin position="892"/>
        <end position="905"/>
    </location>
</feature>
<feature type="compositionally biased region" description="Basic and acidic residues" evidence="4">
    <location>
        <begin position="848"/>
        <end position="858"/>
    </location>
</feature>
<dbReference type="PANTHER" id="PTHR23359">
    <property type="entry name" value="NUCLEOTIDE KINASE"/>
    <property type="match status" value="1"/>
</dbReference>
<evidence type="ECO:0000256" key="2">
    <source>
        <dbReference type="ARBA" id="ARBA00022741"/>
    </source>
</evidence>
<accession>U6K8G0</accession>
<evidence type="ECO:0000256" key="1">
    <source>
        <dbReference type="ARBA" id="ARBA00022679"/>
    </source>
</evidence>
<evidence type="ECO:0000313" key="6">
    <source>
        <dbReference type="Proteomes" id="UP000030744"/>
    </source>
</evidence>
<gene>
    <name evidence="5" type="ORF">EMH_0069600</name>
</gene>
<name>U6K8G0_9EIME</name>
<feature type="compositionally biased region" description="Low complexity" evidence="4">
    <location>
        <begin position="834"/>
        <end position="847"/>
    </location>
</feature>
<keyword evidence="6" id="KW-1185">Reference proteome</keyword>
<feature type="region of interest" description="Disordered" evidence="4">
    <location>
        <begin position="354"/>
        <end position="406"/>
    </location>
</feature>
<feature type="compositionally biased region" description="Acidic residues" evidence="4">
    <location>
        <begin position="380"/>
        <end position="405"/>
    </location>
</feature>
<dbReference type="InterPro" id="IPR000850">
    <property type="entry name" value="Adenylat/UMP-CMP_kin"/>
</dbReference>
<evidence type="ECO:0000313" key="5">
    <source>
        <dbReference type="EMBL" id="CDJ31773.1"/>
    </source>
</evidence>
<dbReference type="GO" id="GO:0019205">
    <property type="term" value="F:nucleobase-containing compound kinase activity"/>
    <property type="evidence" value="ECO:0007669"/>
    <property type="project" value="InterPro"/>
</dbReference>
<dbReference type="RefSeq" id="XP_013354338.1">
    <property type="nucleotide sequence ID" value="XM_013498884.1"/>
</dbReference>
<dbReference type="Gene3D" id="3.40.50.300">
    <property type="entry name" value="P-loop containing nucleotide triphosphate hydrolases"/>
    <property type="match status" value="1"/>
</dbReference>